<dbReference type="PANTHER" id="PTHR47197:SF3">
    <property type="entry name" value="DIHYDRO-HEME D1 DEHYDROGENASE"/>
    <property type="match status" value="1"/>
</dbReference>
<evidence type="ECO:0000313" key="2">
    <source>
        <dbReference type="EMBL" id="SHI91311.1"/>
    </source>
</evidence>
<evidence type="ECO:0008006" key="4">
    <source>
        <dbReference type="Google" id="ProtNLM"/>
    </source>
</evidence>
<dbReference type="Gene3D" id="2.130.10.10">
    <property type="entry name" value="YVTN repeat-like/Quinoprotein amine dehydrogenase"/>
    <property type="match status" value="1"/>
</dbReference>
<sequence>MLSGMTPKHLLPPLAAIALLAGCAVPTAPAVPTASPEPTLTEVSAAHPRAVIAHDGGLTTIDTATGETVGTTALDGFLRLNDAGDGRHVLVTRGDEFLVFDAALSVEAHGDHSHYFAGDPRLTDVGYAAAKAGHVVVHDGHTVLFGDGDGSIQVVDSLQVARPGATVWRTSTDAPHHGVAVQLLDGSLLLTQGTEEARNTVQVKRGADVLAETEDCPGSHGEAAAEPTEGGDVFVIGCTTGPVIYRDATFHKVPVTDAYARTGNLAGSPDSSIVLADYKSDETAEHERPTRVALIDTVNDSLRLVDLGSSYWFRSLGRGPHGEGLVLTYDGSLQVIDPDTGEVTAKIPAIGAWEEKDDWQEPGPILRVAGGKAFVTDAEGAELVVIDLDGGKVVGRHALGITPVEMAIVTGEPAAGNDH</sequence>
<accession>A0A1M6F0Y9</accession>
<dbReference type="EMBL" id="FQZG01000019">
    <property type="protein sequence ID" value="SHI91311.1"/>
    <property type="molecule type" value="Genomic_DNA"/>
</dbReference>
<reference evidence="2 3" key="1">
    <citation type="submission" date="2016-11" db="EMBL/GenBank/DDBJ databases">
        <authorList>
            <person name="Jaros S."/>
            <person name="Januszkiewicz K."/>
            <person name="Wedrychowicz H."/>
        </authorList>
    </citation>
    <scope>NUCLEOTIDE SEQUENCE [LARGE SCALE GENOMIC DNA]</scope>
    <source>
        <strain evidence="2 3">DSM 12906</strain>
    </source>
</reference>
<proteinExistence type="predicted"/>
<feature type="chain" id="PRO_5013200713" description="PQQ-like domain-containing protein" evidence="1">
    <location>
        <begin position="31"/>
        <end position="419"/>
    </location>
</feature>
<evidence type="ECO:0000256" key="1">
    <source>
        <dbReference type="SAM" id="SignalP"/>
    </source>
</evidence>
<organism evidence="2 3">
    <name type="scientific">Tessaracoccus bendigoensis DSM 12906</name>
    <dbReference type="NCBI Taxonomy" id="1123357"/>
    <lineage>
        <taxon>Bacteria</taxon>
        <taxon>Bacillati</taxon>
        <taxon>Actinomycetota</taxon>
        <taxon>Actinomycetes</taxon>
        <taxon>Propionibacteriales</taxon>
        <taxon>Propionibacteriaceae</taxon>
        <taxon>Tessaracoccus</taxon>
    </lineage>
</organism>
<dbReference type="PANTHER" id="PTHR47197">
    <property type="entry name" value="PROTEIN NIRF"/>
    <property type="match status" value="1"/>
</dbReference>
<name>A0A1M6F0Y9_9ACTN</name>
<dbReference type="SUPFAM" id="SSF50969">
    <property type="entry name" value="YVTN repeat-like/Quinoprotein amine dehydrogenase"/>
    <property type="match status" value="1"/>
</dbReference>
<dbReference type="AlphaFoldDB" id="A0A1M6F0Y9"/>
<dbReference type="STRING" id="1123357.SAMN02745244_01329"/>
<gene>
    <name evidence="2" type="ORF">SAMN02745244_01329</name>
</gene>
<feature type="signal peptide" evidence="1">
    <location>
        <begin position="1"/>
        <end position="30"/>
    </location>
</feature>
<evidence type="ECO:0000313" key="3">
    <source>
        <dbReference type="Proteomes" id="UP000184512"/>
    </source>
</evidence>
<dbReference type="InterPro" id="IPR015943">
    <property type="entry name" value="WD40/YVTN_repeat-like_dom_sf"/>
</dbReference>
<dbReference type="InterPro" id="IPR011044">
    <property type="entry name" value="Quino_amine_DH_bsu"/>
</dbReference>
<dbReference type="InterPro" id="IPR051200">
    <property type="entry name" value="Host-pathogen_enzymatic-act"/>
</dbReference>
<dbReference type="Proteomes" id="UP000184512">
    <property type="component" value="Unassembled WGS sequence"/>
</dbReference>
<keyword evidence="3" id="KW-1185">Reference proteome</keyword>
<keyword evidence="1" id="KW-0732">Signal</keyword>
<protein>
    <recommendedName>
        <fullName evidence="4">PQQ-like domain-containing protein</fullName>
    </recommendedName>
</protein>